<feature type="transmembrane region" description="Helical" evidence="7">
    <location>
        <begin position="153"/>
        <end position="179"/>
    </location>
</feature>
<dbReference type="PANTHER" id="PTHR43386:SF1">
    <property type="entry name" value="D,D-DIPEPTIDE TRANSPORT SYSTEM PERMEASE PROTEIN DDPC-RELATED"/>
    <property type="match status" value="1"/>
</dbReference>
<evidence type="ECO:0000259" key="8">
    <source>
        <dbReference type="PROSITE" id="PS50928"/>
    </source>
</evidence>
<name>A0A644SYM6_9ZZZZ</name>
<comment type="caution">
    <text evidence="9">The sequence shown here is derived from an EMBL/GenBank/DDBJ whole genome shotgun (WGS) entry which is preliminary data.</text>
</comment>
<evidence type="ECO:0000313" key="9">
    <source>
        <dbReference type="EMBL" id="MPL59715.1"/>
    </source>
</evidence>
<dbReference type="PROSITE" id="PS50928">
    <property type="entry name" value="ABC_TM1"/>
    <property type="match status" value="1"/>
</dbReference>
<protein>
    <submittedName>
        <fullName evidence="9">Glutathione transport system permease protein GsiD</fullName>
    </submittedName>
</protein>
<dbReference type="Pfam" id="PF00528">
    <property type="entry name" value="BPD_transp_1"/>
    <property type="match status" value="1"/>
</dbReference>
<keyword evidence="3" id="KW-1003">Cell membrane</keyword>
<dbReference type="InterPro" id="IPR035906">
    <property type="entry name" value="MetI-like_sf"/>
</dbReference>
<dbReference type="InterPro" id="IPR000515">
    <property type="entry name" value="MetI-like"/>
</dbReference>
<reference evidence="9" key="1">
    <citation type="submission" date="2019-08" db="EMBL/GenBank/DDBJ databases">
        <authorList>
            <person name="Kucharzyk K."/>
            <person name="Murdoch R.W."/>
            <person name="Higgins S."/>
            <person name="Loffler F."/>
        </authorList>
    </citation>
    <scope>NUCLEOTIDE SEQUENCE</scope>
</reference>
<gene>
    <name evidence="9" type="primary">gsiD_2</name>
    <name evidence="9" type="ORF">SDC9_05270</name>
</gene>
<feature type="domain" description="ABC transmembrane type-1" evidence="8">
    <location>
        <begin position="87"/>
        <end position="276"/>
    </location>
</feature>
<dbReference type="SUPFAM" id="SSF161098">
    <property type="entry name" value="MetI-like"/>
    <property type="match status" value="1"/>
</dbReference>
<keyword evidence="6 7" id="KW-0472">Membrane</keyword>
<keyword evidence="2" id="KW-0813">Transport</keyword>
<feature type="transmembrane region" description="Helical" evidence="7">
    <location>
        <begin position="26"/>
        <end position="46"/>
    </location>
</feature>
<dbReference type="InterPro" id="IPR025966">
    <property type="entry name" value="OppC_N"/>
</dbReference>
<dbReference type="EMBL" id="VSSQ01000010">
    <property type="protein sequence ID" value="MPL59715.1"/>
    <property type="molecule type" value="Genomic_DNA"/>
</dbReference>
<proteinExistence type="predicted"/>
<dbReference type="CDD" id="cd06261">
    <property type="entry name" value="TM_PBP2"/>
    <property type="match status" value="1"/>
</dbReference>
<evidence type="ECO:0000256" key="1">
    <source>
        <dbReference type="ARBA" id="ARBA00004651"/>
    </source>
</evidence>
<evidence type="ECO:0000256" key="4">
    <source>
        <dbReference type="ARBA" id="ARBA00022692"/>
    </source>
</evidence>
<evidence type="ECO:0000256" key="7">
    <source>
        <dbReference type="SAM" id="Phobius"/>
    </source>
</evidence>
<dbReference type="GO" id="GO:0005886">
    <property type="term" value="C:plasma membrane"/>
    <property type="evidence" value="ECO:0007669"/>
    <property type="project" value="UniProtKB-SubCell"/>
</dbReference>
<feature type="transmembrane region" description="Helical" evidence="7">
    <location>
        <begin position="200"/>
        <end position="221"/>
    </location>
</feature>
<evidence type="ECO:0000256" key="3">
    <source>
        <dbReference type="ARBA" id="ARBA00022475"/>
    </source>
</evidence>
<feature type="transmembrane region" description="Helical" evidence="7">
    <location>
        <begin position="93"/>
        <end position="117"/>
    </location>
</feature>
<dbReference type="Gene3D" id="1.10.3720.10">
    <property type="entry name" value="MetI-like"/>
    <property type="match status" value="1"/>
</dbReference>
<keyword evidence="5 7" id="KW-1133">Transmembrane helix</keyword>
<feature type="transmembrane region" description="Helical" evidence="7">
    <location>
        <begin position="129"/>
        <end position="147"/>
    </location>
</feature>
<keyword evidence="4 7" id="KW-0812">Transmembrane</keyword>
<sequence length="289" mass="31424">MNDTIQFKRQGKLKEIWRRLKKSKTAMFGLVVLSIFIFSAVFAEFITPYNTAIKQNIRQRMQGPSTDHWFGTDGFGRDVFARVLHGSRRSLSIGFLATLASLSVGLLFGAAVGYYGGKFDAIVMRFMDILSAIPATLMALAIVAALGSNMTNLIIAIAIARIPAFVRIIRAAILGVVDLEYIEAAKAGGAGDLRIIIKHILPNIIGTLIVQTTMTTAQLIMRSASLSFLGLGIQAPEPEWGSLLSEAREFLRPAPYLMVFPGLAIVLSTLSLNLLGDGLRDALDPRLKS</sequence>
<comment type="subcellular location">
    <subcellularLocation>
        <location evidence="1">Cell membrane</location>
        <topology evidence="1">Multi-pass membrane protein</topology>
    </subcellularLocation>
</comment>
<evidence type="ECO:0000256" key="2">
    <source>
        <dbReference type="ARBA" id="ARBA00022448"/>
    </source>
</evidence>
<accession>A0A644SYM6</accession>
<dbReference type="Pfam" id="PF12911">
    <property type="entry name" value="OppC_N"/>
    <property type="match status" value="1"/>
</dbReference>
<dbReference type="GO" id="GO:0055085">
    <property type="term" value="P:transmembrane transport"/>
    <property type="evidence" value="ECO:0007669"/>
    <property type="project" value="InterPro"/>
</dbReference>
<feature type="transmembrane region" description="Helical" evidence="7">
    <location>
        <begin position="254"/>
        <end position="276"/>
    </location>
</feature>
<evidence type="ECO:0000256" key="6">
    <source>
        <dbReference type="ARBA" id="ARBA00023136"/>
    </source>
</evidence>
<organism evidence="9">
    <name type="scientific">bioreactor metagenome</name>
    <dbReference type="NCBI Taxonomy" id="1076179"/>
    <lineage>
        <taxon>unclassified sequences</taxon>
        <taxon>metagenomes</taxon>
        <taxon>ecological metagenomes</taxon>
    </lineage>
</organism>
<evidence type="ECO:0000256" key="5">
    <source>
        <dbReference type="ARBA" id="ARBA00022989"/>
    </source>
</evidence>
<dbReference type="AlphaFoldDB" id="A0A644SYM6"/>
<dbReference type="InterPro" id="IPR050366">
    <property type="entry name" value="BP-dependent_transpt_permease"/>
</dbReference>
<dbReference type="PANTHER" id="PTHR43386">
    <property type="entry name" value="OLIGOPEPTIDE TRANSPORT SYSTEM PERMEASE PROTEIN APPC"/>
    <property type="match status" value="1"/>
</dbReference>